<evidence type="ECO:0000313" key="2">
    <source>
        <dbReference type="Proteomes" id="UP000249364"/>
    </source>
</evidence>
<evidence type="ECO:0008006" key="3">
    <source>
        <dbReference type="Google" id="ProtNLM"/>
    </source>
</evidence>
<gene>
    <name evidence="1" type="ORF">LY56_03017</name>
</gene>
<proteinExistence type="predicted"/>
<comment type="caution">
    <text evidence="1">The sequence shown here is derived from an EMBL/GenBank/DDBJ whole genome shotgun (WGS) entry which is preliminary data.</text>
</comment>
<reference evidence="1 2" key="1">
    <citation type="submission" date="2018-06" db="EMBL/GenBank/DDBJ databases">
        <title>Genomic Encyclopedia of Archaeal and Bacterial Type Strains, Phase II (KMG-II): from individual species to whole genera.</title>
        <authorList>
            <person name="Goeker M."/>
        </authorList>
    </citation>
    <scope>NUCLEOTIDE SEQUENCE [LARGE SCALE GENOMIC DNA]</scope>
    <source>
        <strain evidence="1 2">DSM 13087</strain>
    </source>
</reference>
<organism evidence="1 2">
    <name type="scientific">Roseinatronobacter thiooxidans</name>
    <dbReference type="NCBI Taxonomy" id="121821"/>
    <lineage>
        <taxon>Bacteria</taxon>
        <taxon>Pseudomonadati</taxon>
        <taxon>Pseudomonadota</taxon>
        <taxon>Alphaproteobacteria</taxon>
        <taxon>Rhodobacterales</taxon>
        <taxon>Paracoccaceae</taxon>
        <taxon>Roseinatronobacter</taxon>
    </lineage>
</organism>
<protein>
    <recommendedName>
        <fullName evidence="3">DUF115 domain-containing protein</fullName>
    </recommendedName>
</protein>
<dbReference type="AlphaFoldDB" id="A0A2W7PPV3"/>
<evidence type="ECO:0000313" key="1">
    <source>
        <dbReference type="EMBL" id="PZX38314.1"/>
    </source>
</evidence>
<accession>A0A2W7PPV3</accession>
<dbReference type="Proteomes" id="UP000249364">
    <property type="component" value="Unassembled WGS sequence"/>
</dbReference>
<dbReference type="EMBL" id="QKZQ01000017">
    <property type="protein sequence ID" value="PZX38314.1"/>
    <property type="molecule type" value="Genomic_DNA"/>
</dbReference>
<dbReference type="Gene3D" id="3.90.1480.10">
    <property type="entry name" value="Alpha-2,3-sialyltransferase"/>
    <property type="match status" value="1"/>
</dbReference>
<name>A0A2W7PPV3_9RHOB</name>
<keyword evidence="2" id="KW-1185">Reference proteome</keyword>
<sequence length="737" mass="82676">MKVMHGRTRYSVKLLVSKALDLSRTEGFAHSARVSLRYLRNSLLRRYEAGVATLRGDVDLGKWIWHYRPVSVATSDRSDIYRDWVEELIATGQYDKAELALAQLAGRFQKTRAFSKLHTRIAIEKGLWQEALVRWQAVEMADPRRFVPLPAEWIYRIGVERARAQTAALEPGRLRALGMLSLASALRSVEEAQALALARGARRFYREQVLELVVRTLSANTRYTAAIWWAQRLIDTADTPRRYMPLLVEALIASSRLDECHQVLTAYVATYGRDTLWLRAEVEISYRCSDFVRMHTLMQDAVDTRLPCHHKSVRVMDWLYKLIRLDPEPHAFLPSETQALAMKIASLYDKSSISGALRVLLEPDKADRIAQRHAAQIREARQNQLLIPATEQEKMFNIALRRRDWAQLEDLSALSLPDSFDTASAKALWNIARHRIDLHLAQADVRSAEATACAVLDQLAAQHHDSYAITLAAGLVFRLPLSAGVLDRLAACARRLDFAQMSARLETWQDRYTGLDPIAATGRAERRRCFILGNAPSIADLPLEALAGEDIFCVNRGMRAMALGLPQPKYLVVADSKVYRNHAREIDADGASVARFFIASNCIWRQQPSVPAIPFGSSGLKLSLRPLQPAPLHLHRGETVVVPTAQLAFQMGYREIYILGVDLDYSGPVTHFYGGGRSETERLNNFRPGGSATAMVNLSFANLQKLVAPQGCRIFNAAPGGKLTALERVGFKDFFSP</sequence>